<dbReference type="SUPFAM" id="SSF55120">
    <property type="entry name" value="Pseudouridine synthase"/>
    <property type="match status" value="1"/>
</dbReference>
<evidence type="ECO:0000256" key="1">
    <source>
        <dbReference type="ARBA" id="ARBA00009375"/>
    </source>
</evidence>
<dbReference type="PANTHER" id="PTHR11142:SF0">
    <property type="entry name" value="TRNA PSEUDOURIDINE SYNTHASE-LIKE 1"/>
    <property type="match status" value="1"/>
</dbReference>
<keyword evidence="2" id="KW-0819">tRNA processing</keyword>
<dbReference type="GO" id="GO:0009982">
    <property type="term" value="F:pseudouridine synthase activity"/>
    <property type="evidence" value="ECO:0007669"/>
    <property type="project" value="InterPro"/>
</dbReference>
<keyword evidence="3" id="KW-0413">Isomerase</keyword>
<dbReference type="Gene3D" id="3.30.70.660">
    <property type="entry name" value="Pseudouridine synthase I, catalytic domain, C-terminal subdomain"/>
    <property type="match status" value="1"/>
</dbReference>
<sequence length="250" mass="28754">MIIALGVEYKGTNFHGWQIQKEGIRTVQAEVEKALSIIATHPVRVFCAGRTDAGVHAKEQVIHFDTQQVRPDTAWVLGANAYLPNDICFLWAKVVDNDFHARFSALAREYKYCIINNKIRPSIFNDLVLWEPRKLNIEKMQESLQYLLGEHDFSSFRSSLCQAKSPIKTIIKINLDIKNERITLNLKANAFLHHMVRNIVGTMLKIGREEKPIIWMKEVLEAKDRSKAGMTAPPNGLYFIKAFYHKKFKV</sequence>
<evidence type="ECO:0000256" key="3">
    <source>
        <dbReference type="ARBA" id="ARBA00023235"/>
    </source>
</evidence>
<dbReference type="GO" id="GO:0003723">
    <property type="term" value="F:RNA binding"/>
    <property type="evidence" value="ECO:0007669"/>
    <property type="project" value="InterPro"/>
</dbReference>
<dbReference type="GO" id="GO:0031119">
    <property type="term" value="P:tRNA pseudouridine synthesis"/>
    <property type="evidence" value="ECO:0007669"/>
    <property type="project" value="TreeGrafter"/>
</dbReference>
<name>A0A1W1C157_9ZZZZ</name>
<dbReference type="CDD" id="cd02570">
    <property type="entry name" value="PseudoU_synth_EcTruA"/>
    <property type="match status" value="1"/>
</dbReference>
<dbReference type="InterPro" id="IPR020103">
    <property type="entry name" value="PsdUridine_synth_cat_dom_sf"/>
</dbReference>
<comment type="similarity">
    <text evidence="1">Belongs to the tRNA pseudouridine synthase TruA family.</text>
</comment>
<evidence type="ECO:0000259" key="4">
    <source>
        <dbReference type="Pfam" id="PF01416"/>
    </source>
</evidence>
<dbReference type="NCBIfam" id="TIGR00071">
    <property type="entry name" value="hisT_truA"/>
    <property type="match status" value="1"/>
</dbReference>
<dbReference type="AlphaFoldDB" id="A0A1W1C157"/>
<gene>
    <name evidence="5" type="ORF">MNB_SUP05-5-191</name>
</gene>
<feature type="domain" description="Pseudouridine synthase I TruA alpha/beta" evidence="4">
    <location>
        <begin position="8"/>
        <end position="103"/>
    </location>
</feature>
<dbReference type="InterPro" id="IPR020097">
    <property type="entry name" value="PsdUridine_synth_TruA_a/b_dom"/>
</dbReference>
<dbReference type="EMBL" id="FPHJ01000026">
    <property type="protein sequence ID" value="SFV59496.1"/>
    <property type="molecule type" value="Genomic_DNA"/>
</dbReference>
<dbReference type="InterPro" id="IPR001406">
    <property type="entry name" value="PsdUridine_synth_TruA"/>
</dbReference>
<dbReference type="GO" id="GO:0004730">
    <property type="term" value="F:pseudouridylate synthase activity"/>
    <property type="evidence" value="ECO:0007669"/>
    <property type="project" value="UniProtKB-EC"/>
</dbReference>
<dbReference type="Pfam" id="PF01416">
    <property type="entry name" value="PseudoU_synth_1"/>
    <property type="match status" value="2"/>
</dbReference>
<evidence type="ECO:0000313" key="5">
    <source>
        <dbReference type="EMBL" id="SFV59496.1"/>
    </source>
</evidence>
<keyword evidence="5" id="KW-0456">Lyase</keyword>
<accession>A0A1W1C157</accession>
<protein>
    <submittedName>
        <fullName evidence="5">tRNA pseudouridine synthase A</fullName>
        <ecNumber evidence="5">4.2.1.70</ecNumber>
    </submittedName>
</protein>
<dbReference type="PIRSF" id="PIRSF001430">
    <property type="entry name" value="tRNA_psdUrid_synth"/>
    <property type="match status" value="1"/>
</dbReference>
<dbReference type="InterPro" id="IPR020095">
    <property type="entry name" value="PsdUridine_synth_TruA_C"/>
</dbReference>
<feature type="domain" description="Pseudouridine synthase I TruA alpha/beta" evidence="4">
    <location>
        <begin position="145"/>
        <end position="244"/>
    </location>
</feature>
<evidence type="ECO:0000256" key="2">
    <source>
        <dbReference type="ARBA" id="ARBA00022694"/>
    </source>
</evidence>
<reference evidence="5" key="1">
    <citation type="submission" date="2016-10" db="EMBL/GenBank/DDBJ databases">
        <authorList>
            <person name="de Groot N.N."/>
        </authorList>
    </citation>
    <scope>NUCLEOTIDE SEQUENCE</scope>
</reference>
<organism evidence="5">
    <name type="scientific">hydrothermal vent metagenome</name>
    <dbReference type="NCBI Taxonomy" id="652676"/>
    <lineage>
        <taxon>unclassified sequences</taxon>
        <taxon>metagenomes</taxon>
        <taxon>ecological metagenomes</taxon>
    </lineage>
</organism>
<dbReference type="FunFam" id="3.30.70.580:FF:000001">
    <property type="entry name" value="tRNA pseudouridine synthase A"/>
    <property type="match status" value="1"/>
</dbReference>
<dbReference type="HAMAP" id="MF_00171">
    <property type="entry name" value="TruA"/>
    <property type="match status" value="1"/>
</dbReference>
<dbReference type="InterPro" id="IPR020094">
    <property type="entry name" value="TruA/RsuA/RluB/E/F_N"/>
</dbReference>
<proteinExistence type="inferred from homology"/>
<dbReference type="EC" id="4.2.1.70" evidence="5"/>
<dbReference type="Gene3D" id="3.30.70.580">
    <property type="entry name" value="Pseudouridine synthase I, catalytic domain, N-terminal subdomain"/>
    <property type="match status" value="1"/>
</dbReference>
<dbReference type="PANTHER" id="PTHR11142">
    <property type="entry name" value="PSEUDOURIDYLATE SYNTHASE"/>
    <property type="match status" value="1"/>
</dbReference>